<keyword evidence="15" id="KW-1185">Reference proteome</keyword>
<evidence type="ECO:0000256" key="5">
    <source>
        <dbReference type="ARBA" id="ARBA00022741"/>
    </source>
</evidence>
<dbReference type="PANTHER" id="PTHR10196">
    <property type="entry name" value="SUGAR KINASE"/>
    <property type="match status" value="1"/>
</dbReference>
<dbReference type="Pfam" id="PF00370">
    <property type="entry name" value="FGGY_N"/>
    <property type="match status" value="1"/>
</dbReference>
<keyword evidence="3" id="KW-0963">Cytoplasm</keyword>
<evidence type="ECO:0000313" key="15">
    <source>
        <dbReference type="Proteomes" id="UP000242188"/>
    </source>
</evidence>
<gene>
    <name evidence="14" type="ORF">KP79_PYT16578</name>
</gene>
<evidence type="ECO:0000256" key="4">
    <source>
        <dbReference type="ARBA" id="ARBA00022679"/>
    </source>
</evidence>
<protein>
    <recommendedName>
        <fullName evidence="11">Sedoheptulokinase</fullName>
        <ecNumber evidence="10">2.7.1.14</ecNumber>
    </recommendedName>
    <alternativeName>
        <fullName evidence="12">Carbohydrate kinase-like protein</fullName>
    </alternativeName>
</protein>
<organism evidence="14 15">
    <name type="scientific">Mizuhopecten yessoensis</name>
    <name type="common">Japanese scallop</name>
    <name type="synonym">Patinopecten yessoensis</name>
    <dbReference type="NCBI Taxonomy" id="6573"/>
    <lineage>
        <taxon>Eukaryota</taxon>
        <taxon>Metazoa</taxon>
        <taxon>Spiralia</taxon>
        <taxon>Lophotrochozoa</taxon>
        <taxon>Mollusca</taxon>
        <taxon>Bivalvia</taxon>
        <taxon>Autobranchia</taxon>
        <taxon>Pteriomorphia</taxon>
        <taxon>Pectinida</taxon>
        <taxon>Pectinoidea</taxon>
        <taxon>Pectinidae</taxon>
        <taxon>Mizuhopecten</taxon>
    </lineage>
</organism>
<evidence type="ECO:0000256" key="1">
    <source>
        <dbReference type="ARBA" id="ARBA00004496"/>
    </source>
</evidence>
<keyword evidence="6 14" id="KW-0418">Kinase</keyword>
<dbReference type="GO" id="GO:0005524">
    <property type="term" value="F:ATP binding"/>
    <property type="evidence" value="ECO:0007669"/>
    <property type="project" value="UniProtKB-KW"/>
</dbReference>
<comment type="function">
    <text evidence="9">Acts as a modulator of macrophage activation through control of glucose metabolism.</text>
</comment>
<dbReference type="GO" id="GO:0050277">
    <property type="term" value="F:sedoheptulokinase activity"/>
    <property type="evidence" value="ECO:0007669"/>
    <property type="project" value="UniProtKB-EC"/>
</dbReference>
<dbReference type="EMBL" id="NEDP02004667">
    <property type="protein sequence ID" value="OWF44809.1"/>
    <property type="molecule type" value="Genomic_DNA"/>
</dbReference>
<dbReference type="OrthoDB" id="10264182at2759"/>
<dbReference type="EC" id="2.7.1.14" evidence="10"/>
<dbReference type="GO" id="GO:0006163">
    <property type="term" value="P:purine nucleotide metabolic process"/>
    <property type="evidence" value="ECO:0007669"/>
    <property type="project" value="UniProtKB-ARBA"/>
</dbReference>
<dbReference type="FunFam" id="3.30.420.40:FF:000132">
    <property type="entry name" value="Sedoheptulokinase"/>
    <property type="match status" value="1"/>
</dbReference>
<evidence type="ECO:0000256" key="10">
    <source>
        <dbReference type="ARBA" id="ARBA00066341"/>
    </source>
</evidence>
<keyword evidence="4" id="KW-0808">Transferase</keyword>
<comment type="subcellular location">
    <subcellularLocation>
        <location evidence="1">Cytoplasm</location>
    </subcellularLocation>
</comment>
<dbReference type="GO" id="GO:0005829">
    <property type="term" value="C:cytosol"/>
    <property type="evidence" value="ECO:0007669"/>
    <property type="project" value="TreeGrafter"/>
</dbReference>
<dbReference type="InterPro" id="IPR043129">
    <property type="entry name" value="ATPase_NBD"/>
</dbReference>
<dbReference type="GO" id="GO:0006091">
    <property type="term" value="P:generation of precursor metabolites and energy"/>
    <property type="evidence" value="ECO:0007669"/>
    <property type="project" value="UniProtKB-ARBA"/>
</dbReference>
<dbReference type="GO" id="GO:1901135">
    <property type="term" value="P:carbohydrate derivative metabolic process"/>
    <property type="evidence" value="ECO:0007669"/>
    <property type="project" value="UniProtKB-ARBA"/>
</dbReference>
<dbReference type="FunFam" id="3.30.420.40:FF:000111">
    <property type="entry name" value="Sedoheptulokinase"/>
    <property type="match status" value="1"/>
</dbReference>
<dbReference type="STRING" id="6573.A0A210Q7Z6"/>
<dbReference type="Proteomes" id="UP000242188">
    <property type="component" value="Unassembled WGS sequence"/>
</dbReference>
<dbReference type="PANTHER" id="PTHR10196:SF67">
    <property type="entry name" value="SEDOHEPTULOKINASE"/>
    <property type="match status" value="1"/>
</dbReference>
<evidence type="ECO:0000256" key="11">
    <source>
        <dbReference type="ARBA" id="ARBA00069425"/>
    </source>
</evidence>
<comment type="similarity">
    <text evidence="2">Belongs to the FGGY kinase family.</text>
</comment>
<reference evidence="14 15" key="1">
    <citation type="journal article" date="2017" name="Nat. Ecol. Evol.">
        <title>Scallop genome provides insights into evolution of bilaterian karyotype and development.</title>
        <authorList>
            <person name="Wang S."/>
            <person name="Zhang J."/>
            <person name="Jiao W."/>
            <person name="Li J."/>
            <person name="Xun X."/>
            <person name="Sun Y."/>
            <person name="Guo X."/>
            <person name="Huan P."/>
            <person name="Dong B."/>
            <person name="Zhang L."/>
            <person name="Hu X."/>
            <person name="Sun X."/>
            <person name="Wang J."/>
            <person name="Zhao C."/>
            <person name="Wang Y."/>
            <person name="Wang D."/>
            <person name="Huang X."/>
            <person name="Wang R."/>
            <person name="Lv J."/>
            <person name="Li Y."/>
            <person name="Zhang Z."/>
            <person name="Liu B."/>
            <person name="Lu W."/>
            <person name="Hui Y."/>
            <person name="Liang J."/>
            <person name="Zhou Z."/>
            <person name="Hou R."/>
            <person name="Li X."/>
            <person name="Liu Y."/>
            <person name="Li H."/>
            <person name="Ning X."/>
            <person name="Lin Y."/>
            <person name="Zhao L."/>
            <person name="Xing Q."/>
            <person name="Dou J."/>
            <person name="Li Y."/>
            <person name="Mao J."/>
            <person name="Guo H."/>
            <person name="Dou H."/>
            <person name="Li T."/>
            <person name="Mu C."/>
            <person name="Jiang W."/>
            <person name="Fu Q."/>
            <person name="Fu X."/>
            <person name="Miao Y."/>
            <person name="Liu J."/>
            <person name="Yu Q."/>
            <person name="Li R."/>
            <person name="Liao H."/>
            <person name="Li X."/>
            <person name="Kong Y."/>
            <person name="Jiang Z."/>
            <person name="Chourrout D."/>
            <person name="Li R."/>
            <person name="Bao Z."/>
        </authorList>
    </citation>
    <scope>NUCLEOTIDE SEQUENCE [LARGE SCALE GENOMIC DNA]</scope>
    <source>
        <strain evidence="14 15">PY_sf001</strain>
    </source>
</reference>
<dbReference type="CDD" id="cd07777">
    <property type="entry name" value="ASKHA_NBD_FGGY_SHK"/>
    <property type="match status" value="1"/>
</dbReference>
<evidence type="ECO:0000256" key="2">
    <source>
        <dbReference type="ARBA" id="ARBA00009156"/>
    </source>
</evidence>
<comment type="caution">
    <text evidence="14">The sequence shown here is derived from an EMBL/GenBank/DDBJ whole genome shotgun (WGS) entry which is preliminary data.</text>
</comment>
<dbReference type="InterPro" id="IPR018484">
    <property type="entry name" value="FGGY_N"/>
</dbReference>
<dbReference type="InterPro" id="IPR000577">
    <property type="entry name" value="Carb_kinase_FGGY"/>
</dbReference>
<evidence type="ECO:0000313" key="14">
    <source>
        <dbReference type="EMBL" id="OWF44809.1"/>
    </source>
</evidence>
<sequence>METNGGPYVLGIDLGTTSVKVSLLRRECGSVMSTVSKATKADVLSDIDTGSEQTPSKIFSTLQQCLSELPEDRRRQVTCIGVTGQMHGVVLWKKLKCEGWYDPPTSTLYTWQDQRCTTEFLGSLPQPDSHLPLSTGHGCATLCWLHRDRPEVVAKYTCSGTIMDLLVALLCGLATPITTVQLAASFGFYNTKTMSWNKDILRKIGFPVEILPTVQKPGHVAGNMQYDWMGISKGTPILAALGDVQCAVFSVVTGATDAVLNMSTSSQMMFPVRPEGGVPDKPDVTSPIQYFPYFDGSYLAMAASLNGGNVLSHMVAMLQQWFGTFGFNVAEDDLWTKLLQVSSDASPGPVIVPTLYGERHLPEQQVSVSGLTRNNLDLGSIFRSLCKGLIANLCDMMPESAIRKHGITTIIATGSVVDRNPVIREEVTQHYEKFKVLFGNSCDSATGAALFCVKQLK</sequence>
<name>A0A210Q7Z6_MIZYE</name>
<dbReference type="AlphaFoldDB" id="A0A210Q7Z6"/>
<dbReference type="Gene3D" id="3.30.420.40">
    <property type="match status" value="2"/>
</dbReference>
<evidence type="ECO:0000256" key="3">
    <source>
        <dbReference type="ARBA" id="ARBA00022490"/>
    </source>
</evidence>
<evidence type="ECO:0000256" key="9">
    <source>
        <dbReference type="ARBA" id="ARBA00057196"/>
    </source>
</evidence>
<dbReference type="GO" id="GO:0006071">
    <property type="term" value="P:glycerol metabolic process"/>
    <property type="evidence" value="ECO:0007669"/>
    <property type="project" value="TreeGrafter"/>
</dbReference>
<dbReference type="PIRSF" id="PIRSF000538">
    <property type="entry name" value="GlpK"/>
    <property type="match status" value="1"/>
</dbReference>
<dbReference type="GO" id="GO:0046496">
    <property type="term" value="P:nicotinamide nucleotide metabolic process"/>
    <property type="evidence" value="ECO:0007669"/>
    <property type="project" value="UniProtKB-ARBA"/>
</dbReference>
<comment type="catalytic activity">
    <reaction evidence="8">
        <text>sedoheptulose + ATP = D-sedoheptulose 7-phosphate + ADP + H(+)</text>
        <dbReference type="Rhea" id="RHEA:23844"/>
        <dbReference type="ChEBI" id="CHEBI:15378"/>
        <dbReference type="ChEBI" id="CHEBI:16802"/>
        <dbReference type="ChEBI" id="CHEBI:30616"/>
        <dbReference type="ChEBI" id="CHEBI:57483"/>
        <dbReference type="ChEBI" id="CHEBI:456216"/>
        <dbReference type="EC" id="2.7.1.14"/>
    </reaction>
</comment>
<feature type="domain" description="Carbohydrate kinase FGGY N-terminal" evidence="13">
    <location>
        <begin position="8"/>
        <end position="249"/>
    </location>
</feature>
<dbReference type="GO" id="GO:0071222">
    <property type="term" value="P:cellular response to lipopolysaccharide"/>
    <property type="evidence" value="ECO:0007669"/>
    <property type="project" value="TreeGrafter"/>
</dbReference>
<keyword evidence="5" id="KW-0547">Nucleotide-binding</keyword>
<evidence type="ECO:0000256" key="6">
    <source>
        <dbReference type="ARBA" id="ARBA00022777"/>
    </source>
</evidence>
<evidence type="ECO:0000256" key="7">
    <source>
        <dbReference type="ARBA" id="ARBA00022840"/>
    </source>
</evidence>
<evidence type="ECO:0000259" key="13">
    <source>
        <dbReference type="Pfam" id="PF00370"/>
    </source>
</evidence>
<evidence type="ECO:0000256" key="8">
    <source>
        <dbReference type="ARBA" id="ARBA00052736"/>
    </source>
</evidence>
<dbReference type="SUPFAM" id="SSF53067">
    <property type="entry name" value="Actin-like ATPase domain"/>
    <property type="match status" value="2"/>
</dbReference>
<proteinExistence type="inferred from homology"/>
<keyword evidence="7" id="KW-0067">ATP-binding</keyword>
<evidence type="ECO:0000256" key="12">
    <source>
        <dbReference type="ARBA" id="ARBA00076706"/>
    </source>
</evidence>
<accession>A0A210Q7Z6</accession>